<reference evidence="1" key="1">
    <citation type="submission" date="2022-06" db="EMBL/GenBank/DDBJ databases">
        <title>Genome Sequence of Candolleomyces eurysporus.</title>
        <authorList>
            <person name="Buettner E."/>
        </authorList>
    </citation>
    <scope>NUCLEOTIDE SEQUENCE</scope>
    <source>
        <strain evidence="1">VTCC 930004</strain>
    </source>
</reference>
<dbReference type="AlphaFoldDB" id="A0A9W8MEN2"/>
<dbReference type="Proteomes" id="UP001140091">
    <property type="component" value="Unassembled WGS sequence"/>
</dbReference>
<evidence type="ECO:0000313" key="1">
    <source>
        <dbReference type="EMBL" id="KAJ2926333.1"/>
    </source>
</evidence>
<name>A0A9W8MEN2_9AGAR</name>
<proteinExistence type="predicted"/>
<accession>A0A9W8MEN2</accession>
<comment type="caution">
    <text evidence="1">The sequence shown here is derived from an EMBL/GenBank/DDBJ whole genome shotgun (WGS) entry which is preliminary data.</text>
</comment>
<protein>
    <submittedName>
        <fullName evidence="1">Uncharacterized protein</fullName>
    </submittedName>
</protein>
<dbReference type="EMBL" id="JANBPK010001066">
    <property type="protein sequence ID" value="KAJ2926333.1"/>
    <property type="molecule type" value="Genomic_DNA"/>
</dbReference>
<sequence>MPISVPNIVSLDSGSEISTYSEIALLLSKGSALTKAELGTLLLVARQEGPFSVEAFKTALPILSSTPPQTGDLHSVKTLKGNYVVCLAMHACHHVLNMSDSDARGADAAKELSQLLESNWSNITPWLQHLYWIIQDDSLPDSSRKGVMDTLRKFLFSTLTLRHLNKATFFGDDSTAFLVLHCLLLIGQSKAETLTTPHGSEKGCLGVCTFALYADDPIGRETLQQYLLHDPSPDLRFRFACAAAGLLHEMETRSNSGEWGRHTIFTHAAAILKLLRLLTFDEAGWRHVLSVEGVRLIFQILSEHVLYDDGSSKSFEMAVARVCHEAFDWIRDEPTYTNLKIEQALGKGTALWMAFSVCSMCAVRDLDSSAYESDLDFAIAHTSHLLALPGVERSIQKTKQSVLRNGPPQSRQPIPPTSILLEKWEHLDENVHRGTACLKKAIPHIPCGNLNTAREKIGFASTELSARLWVKYIEFAGGTARGHLMKPESITTP</sequence>
<evidence type="ECO:0000313" key="2">
    <source>
        <dbReference type="Proteomes" id="UP001140091"/>
    </source>
</evidence>
<organism evidence="1 2">
    <name type="scientific">Candolleomyces eurysporus</name>
    <dbReference type="NCBI Taxonomy" id="2828524"/>
    <lineage>
        <taxon>Eukaryota</taxon>
        <taxon>Fungi</taxon>
        <taxon>Dikarya</taxon>
        <taxon>Basidiomycota</taxon>
        <taxon>Agaricomycotina</taxon>
        <taxon>Agaricomycetes</taxon>
        <taxon>Agaricomycetidae</taxon>
        <taxon>Agaricales</taxon>
        <taxon>Agaricineae</taxon>
        <taxon>Psathyrellaceae</taxon>
        <taxon>Candolleomyces</taxon>
    </lineage>
</organism>
<keyword evidence="2" id="KW-1185">Reference proteome</keyword>
<feature type="non-terminal residue" evidence="1">
    <location>
        <position position="493"/>
    </location>
</feature>
<gene>
    <name evidence="1" type="ORF">H1R20_g10761</name>
</gene>